<dbReference type="EMBL" id="JBEDUW010000004">
    <property type="protein sequence ID" value="KAK9932262.1"/>
    <property type="molecule type" value="Genomic_DNA"/>
</dbReference>
<protein>
    <recommendedName>
        <fullName evidence="3">Secreted protein</fullName>
    </recommendedName>
</protein>
<accession>A0AAW1X6E8</accession>
<dbReference type="AlphaFoldDB" id="A0AAW1X6E8"/>
<keyword evidence="2" id="KW-1185">Reference proteome</keyword>
<evidence type="ECO:0008006" key="3">
    <source>
        <dbReference type="Google" id="ProtNLM"/>
    </source>
</evidence>
<sequence>MVVVSIAGFAVVMVLLDSHGGAWAAWLLENSHGFGLFIGDGFSILFCRFVMLGHGQSFGENVVIISAGIGSLNRQRKRSSRGLQVNQPVRLIEVLRQLELEAKDESARLHLER</sequence>
<comment type="caution">
    <text evidence="1">The sequence shown here is derived from an EMBL/GenBank/DDBJ whole genome shotgun (WGS) entry which is preliminary data.</text>
</comment>
<name>A0AAW1X6E8_RUBAR</name>
<gene>
    <name evidence="1" type="ORF">M0R45_019508</name>
</gene>
<reference evidence="1 2" key="1">
    <citation type="journal article" date="2023" name="G3 (Bethesda)">
        <title>A chromosome-length genome assembly and annotation of blackberry (Rubus argutus, cv. 'Hillquist').</title>
        <authorList>
            <person name="Bruna T."/>
            <person name="Aryal R."/>
            <person name="Dudchenko O."/>
            <person name="Sargent D.J."/>
            <person name="Mead D."/>
            <person name="Buti M."/>
            <person name="Cavallini A."/>
            <person name="Hytonen T."/>
            <person name="Andres J."/>
            <person name="Pham M."/>
            <person name="Weisz D."/>
            <person name="Mascagni F."/>
            <person name="Usai G."/>
            <person name="Natali L."/>
            <person name="Bassil N."/>
            <person name="Fernandez G.E."/>
            <person name="Lomsadze A."/>
            <person name="Armour M."/>
            <person name="Olukolu B."/>
            <person name="Poorten T."/>
            <person name="Britton C."/>
            <person name="Davik J."/>
            <person name="Ashrafi H."/>
            <person name="Aiden E.L."/>
            <person name="Borodovsky M."/>
            <person name="Worthington M."/>
        </authorList>
    </citation>
    <scope>NUCLEOTIDE SEQUENCE [LARGE SCALE GENOMIC DNA]</scope>
    <source>
        <strain evidence="1">PI 553951</strain>
    </source>
</reference>
<organism evidence="1 2">
    <name type="scientific">Rubus argutus</name>
    <name type="common">Southern blackberry</name>
    <dbReference type="NCBI Taxonomy" id="59490"/>
    <lineage>
        <taxon>Eukaryota</taxon>
        <taxon>Viridiplantae</taxon>
        <taxon>Streptophyta</taxon>
        <taxon>Embryophyta</taxon>
        <taxon>Tracheophyta</taxon>
        <taxon>Spermatophyta</taxon>
        <taxon>Magnoliopsida</taxon>
        <taxon>eudicotyledons</taxon>
        <taxon>Gunneridae</taxon>
        <taxon>Pentapetalae</taxon>
        <taxon>rosids</taxon>
        <taxon>fabids</taxon>
        <taxon>Rosales</taxon>
        <taxon>Rosaceae</taxon>
        <taxon>Rosoideae</taxon>
        <taxon>Rosoideae incertae sedis</taxon>
        <taxon>Rubus</taxon>
    </lineage>
</organism>
<evidence type="ECO:0000313" key="1">
    <source>
        <dbReference type="EMBL" id="KAK9932262.1"/>
    </source>
</evidence>
<proteinExistence type="predicted"/>
<dbReference type="Proteomes" id="UP001457282">
    <property type="component" value="Unassembled WGS sequence"/>
</dbReference>
<evidence type="ECO:0000313" key="2">
    <source>
        <dbReference type="Proteomes" id="UP001457282"/>
    </source>
</evidence>